<proteinExistence type="predicted"/>
<dbReference type="InterPro" id="IPR015943">
    <property type="entry name" value="WD40/YVTN_repeat-like_dom_sf"/>
</dbReference>
<evidence type="ECO:0008006" key="5">
    <source>
        <dbReference type="Google" id="ProtNLM"/>
    </source>
</evidence>
<sequence length="474" mass="51214">MRPMNPLRRAGLLLLPLALHALPALAHNGYPDTTSLTVRRDHPDDMLLGATFGAVISHDRGQTWSWLCPEALSYGGWRPETYLWQPDGTLLAATGSDLILSKDSGCTWTKHPFFTPARAKDKVLWPIGLASPVSNPSRLWVTTGRSGTRNGLYRSDDGGETFALTSLSSDTDVYPSVKVAPSDPTRLYVSASTPDGLRIHRSDDEGLTWKTFPQPFSDIPTTSRPYDLFVLKVADHDPDRLWARVTSSENSGIWTYILESRDGGQTFRSIIHPLQQEHDGLDEPFINMEVSEDGDTAWAATQTRLFRVRAGETRATMLSLPDGNACAERHDGVLFVCGASRLHDWALATTADDGDSYTPVFNLPDMKPPACPAGTPGHDVCRSRWPQFAPTIEADPSLPPTGPSPDAGTPDAGEPHPGGPDAGDSGPPPGPGVQNPPPPPKKGCSSTGGGASLLALLVLALPRRFRRTHPEHTP</sequence>
<dbReference type="Gene3D" id="2.130.10.10">
    <property type="entry name" value="YVTN repeat-like/Quinoprotein amine dehydrogenase"/>
    <property type="match status" value="1"/>
</dbReference>
<name>A0A250IDN5_9BACT</name>
<dbReference type="Proteomes" id="UP000217289">
    <property type="component" value="Chromosome"/>
</dbReference>
<feature type="signal peptide" evidence="2">
    <location>
        <begin position="1"/>
        <end position="26"/>
    </location>
</feature>
<evidence type="ECO:0000256" key="1">
    <source>
        <dbReference type="SAM" id="MobiDB-lite"/>
    </source>
</evidence>
<reference evidence="3 4" key="1">
    <citation type="submission" date="2017-06" db="EMBL/GenBank/DDBJ databases">
        <authorList>
            <person name="Kim H.J."/>
            <person name="Triplett B.A."/>
        </authorList>
    </citation>
    <scope>NUCLEOTIDE SEQUENCE [LARGE SCALE GENOMIC DNA]</scope>
    <source>
        <strain evidence="3 4">DSM 14713</strain>
    </source>
</reference>
<organism evidence="3 4">
    <name type="scientific">Melittangium boletus DSM 14713</name>
    <dbReference type="NCBI Taxonomy" id="1294270"/>
    <lineage>
        <taxon>Bacteria</taxon>
        <taxon>Pseudomonadati</taxon>
        <taxon>Myxococcota</taxon>
        <taxon>Myxococcia</taxon>
        <taxon>Myxococcales</taxon>
        <taxon>Cystobacterineae</taxon>
        <taxon>Archangiaceae</taxon>
        <taxon>Melittangium</taxon>
    </lineage>
</organism>
<dbReference type="KEGG" id="mbd:MEBOL_002777"/>
<dbReference type="AlphaFoldDB" id="A0A250IDN5"/>
<keyword evidence="2" id="KW-0732">Signal</keyword>
<dbReference type="EMBL" id="CP022163">
    <property type="protein sequence ID" value="ATB29328.1"/>
    <property type="molecule type" value="Genomic_DNA"/>
</dbReference>
<feature type="chain" id="PRO_5012219535" description="BNR/Asp-box repeat domain protein" evidence="2">
    <location>
        <begin position="27"/>
        <end position="474"/>
    </location>
</feature>
<protein>
    <recommendedName>
        <fullName evidence="5">BNR/Asp-box repeat domain protein</fullName>
    </recommendedName>
</protein>
<gene>
    <name evidence="3" type="ORF">MEBOL_002777</name>
</gene>
<dbReference type="CDD" id="cd15482">
    <property type="entry name" value="Sialidase_non-viral"/>
    <property type="match status" value="2"/>
</dbReference>
<keyword evidence="4" id="KW-1185">Reference proteome</keyword>
<evidence type="ECO:0000313" key="3">
    <source>
        <dbReference type="EMBL" id="ATB29328.1"/>
    </source>
</evidence>
<evidence type="ECO:0000256" key="2">
    <source>
        <dbReference type="SAM" id="SignalP"/>
    </source>
</evidence>
<dbReference type="OrthoDB" id="5497530at2"/>
<evidence type="ECO:0000313" key="4">
    <source>
        <dbReference type="Proteomes" id="UP000217289"/>
    </source>
</evidence>
<dbReference type="SUPFAM" id="SSF110296">
    <property type="entry name" value="Oligoxyloglucan reducing end-specific cellobiohydrolase"/>
    <property type="match status" value="1"/>
</dbReference>
<accession>A0A250IDN5</accession>
<feature type="region of interest" description="Disordered" evidence="1">
    <location>
        <begin position="390"/>
        <end position="449"/>
    </location>
</feature>
<feature type="compositionally biased region" description="Pro residues" evidence="1">
    <location>
        <begin position="426"/>
        <end position="441"/>
    </location>
</feature>